<dbReference type="SUPFAM" id="SSF53474">
    <property type="entry name" value="alpha/beta-Hydrolases"/>
    <property type="match status" value="1"/>
</dbReference>
<comment type="similarity">
    <text evidence="1">Belongs to the AB hydrolase superfamily.</text>
</comment>
<dbReference type="GO" id="GO:0008239">
    <property type="term" value="F:dipeptidyl-peptidase activity"/>
    <property type="evidence" value="ECO:0007669"/>
    <property type="project" value="InterPro"/>
</dbReference>
<name>A0A9Y2JPZ9_9PSEU</name>
<dbReference type="AlphaFoldDB" id="A0A9Y2JPZ9"/>
<feature type="domain" description="Xaa-Pro dipeptidyl-peptidase C-terminal" evidence="3">
    <location>
        <begin position="288"/>
        <end position="492"/>
    </location>
</feature>
<dbReference type="EMBL" id="CP127295">
    <property type="protein sequence ID" value="WIY00874.1"/>
    <property type="molecule type" value="Genomic_DNA"/>
</dbReference>
<dbReference type="Pfam" id="PF02129">
    <property type="entry name" value="Peptidase_S15"/>
    <property type="match status" value="1"/>
</dbReference>
<protein>
    <submittedName>
        <fullName evidence="4">CocE/NonD family hydrolase</fullName>
    </submittedName>
</protein>
<proteinExistence type="inferred from homology"/>
<dbReference type="SUPFAM" id="SSF49785">
    <property type="entry name" value="Galactose-binding domain-like"/>
    <property type="match status" value="1"/>
</dbReference>
<dbReference type="SMART" id="SM00939">
    <property type="entry name" value="PepX_C"/>
    <property type="match status" value="1"/>
</dbReference>
<dbReference type="GO" id="GO:0052689">
    <property type="term" value="F:carboxylic ester hydrolase activity"/>
    <property type="evidence" value="ECO:0007669"/>
    <property type="project" value="UniProtKB-ARBA"/>
</dbReference>
<dbReference type="Pfam" id="PF08530">
    <property type="entry name" value="PepX_C"/>
    <property type="match status" value="1"/>
</dbReference>
<dbReference type="KEGG" id="amog:QRX60_43620"/>
<evidence type="ECO:0000313" key="4">
    <source>
        <dbReference type="EMBL" id="WIY00874.1"/>
    </source>
</evidence>
<evidence type="ECO:0000256" key="2">
    <source>
        <dbReference type="ARBA" id="ARBA00022801"/>
    </source>
</evidence>
<dbReference type="Proteomes" id="UP001239397">
    <property type="component" value="Chromosome"/>
</dbReference>
<dbReference type="InterPro" id="IPR005674">
    <property type="entry name" value="CocE/Ser_esterase"/>
</dbReference>
<dbReference type="InterPro" id="IPR008979">
    <property type="entry name" value="Galactose-bd-like_sf"/>
</dbReference>
<dbReference type="PANTHER" id="PTHR22946">
    <property type="entry name" value="DIENELACTONE HYDROLASE DOMAIN-CONTAINING PROTEIN-RELATED"/>
    <property type="match status" value="1"/>
</dbReference>
<reference evidence="4 5" key="1">
    <citation type="submission" date="2023-06" db="EMBL/GenBank/DDBJ databases">
        <authorList>
            <person name="Oyuntsetseg B."/>
            <person name="Kim S.B."/>
        </authorList>
    </citation>
    <scope>NUCLEOTIDE SEQUENCE [LARGE SCALE GENOMIC DNA]</scope>
    <source>
        <strain evidence="4 5">4-36</strain>
    </source>
</reference>
<dbReference type="InterPro" id="IPR013736">
    <property type="entry name" value="Xaa-Pro_dipept_C"/>
</dbReference>
<evidence type="ECO:0000313" key="5">
    <source>
        <dbReference type="Proteomes" id="UP001239397"/>
    </source>
</evidence>
<accession>A0A9Y2JPZ9</accession>
<evidence type="ECO:0000259" key="3">
    <source>
        <dbReference type="SMART" id="SM00939"/>
    </source>
</evidence>
<dbReference type="RefSeq" id="WP_285997335.1">
    <property type="nucleotide sequence ID" value="NZ_CP127295.1"/>
</dbReference>
<dbReference type="NCBIfam" id="TIGR00976">
    <property type="entry name" value="CocE_NonD"/>
    <property type="match status" value="1"/>
</dbReference>
<dbReference type="InterPro" id="IPR029058">
    <property type="entry name" value="AB_hydrolase_fold"/>
</dbReference>
<organism evidence="4 5">
    <name type="scientific">Amycolatopsis mongoliensis</name>
    <dbReference type="NCBI Taxonomy" id="715475"/>
    <lineage>
        <taxon>Bacteria</taxon>
        <taxon>Bacillati</taxon>
        <taxon>Actinomycetota</taxon>
        <taxon>Actinomycetes</taxon>
        <taxon>Pseudonocardiales</taxon>
        <taxon>Pseudonocardiaceae</taxon>
        <taxon>Amycolatopsis</taxon>
    </lineage>
</organism>
<dbReference type="Gene3D" id="2.60.120.260">
    <property type="entry name" value="Galactose-binding domain-like"/>
    <property type="match status" value="1"/>
</dbReference>
<dbReference type="InterPro" id="IPR050261">
    <property type="entry name" value="FrsA_esterase"/>
</dbReference>
<dbReference type="Gene3D" id="3.40.50.1820">
    <property type="entry name" value="alpha/beta hydrolase"/>
    <property type="match status" value="2"/>
</dbReference>
<dbReference type="PANTHER" id="PTHR22946:SF9">
    <property type="entry name" value="POLYKETIDE TRANSFERASE AF380"/>
    <property type="match status" value="1"/>
</dbReference>
<keyword evidence="2 4" id="KW-0378">Hydrolase</keyword>
<gene>
    <name evidence="4" type="ORF">QRX60_43620</name>
</gene>
<keyword evidence="5" id="KW-1185">Reference proteome</keyword>
<evidence type="ECO:0000256" key="1">
    <source>
        <dbReference type="ARBA" id="ARBA00008645"/>
    </source>
</evidence>
<dbReference type="InterPro" id="IPR000383">
    <property type="entry name" value="Xaa-Pro-like_dom"/>
</dbReference>
<sequence length="622" mass="67529">MPARTETDRQYEVVLRRDVRIPTPEPGVTLSANLFLPEGPGPFPLLVTALPYRRDVAALNGSPTERWFAERGYASLLVDLLGTGSSDGVQRPPFDPGDADDALDAIRWGADQPWCTGAVGMWGGSYGAVTTLRTAARRPEALRAIIALEGPTDPGRDFVHPGGSRGAFSPLASWSVSTLFNQLLPPVDDFADPNEQARWHRRLTFTPYALDMFRNGPGSPAWARRRIDVSAVEVPALCVAGWRDLFVDGTIRAYEELRGTKALIAGPWMHVMPQECPFTPIDFLEIARTWWDRWLLGEEADDGAPAVRLYAQGDRPRWLGFGSWPPEGTTRAEDLTGWRRTAPPVPDPATGLQSGLWSTPAGQFGLPLDQHGDDTRSLCYTSPPLPRPLLVSGRPAVELTRPWPRVSVKLTDVDPAGRSLLICAGLECAAEGDDELTVPLTPTTYEVAAGHRLRVVVAPGDFPRVWPKTPPEGWPAARTLRLPVPDPASEVECPVPELTEFAAADIDARFDGEPGGQASWEVTEDLLHDTISLRLAGGDRIRPEDVPGGRHTVRVEQELVASAHRTDPGESTVTGRIAGTIATETGTHVTVDVTVTATATTLDASGKVVQDGVPLLDRHWRG</sequence>